<dbReference type="EMBL" id="FCOM02000070">
    <property type="protein sequence ID" value="SAL86243.1"/>
    <property type="molecule type" value="Genomic_DNA"/>
</dbReference>
<dbReference type="Proteomes" id="UP000055019">
    <property type="component" value="Unassembled WGS sequence"/>
</dbReference>
<keyword evidence="2" id="KW-1185">Reference proteome</keyword>
<sequence length="82" mass="9485">MATGETSLRVQVERLVGETRDERMRVRFIARSRKGATRRVCMQIDWTGGALSVFFFRHADGSWYLFPPDQRAARLRNVRAAV</sequence>
<accession>A0A158KZU6</accession>
<organism evidence="1 2">
    <name type="scientific">Caballeronia arvi</name>
    <dbReference type="NCBI Taxonomy" id="1777135"/>
    <lineage>
        <taxon>Bacteria</taxon>
        <taxon>Pseudomonadati</taxon>
        <taxon>Pseudomonadota</taxon>
        <taxon>Betaproteobacteria</taxon>
        <taxon>Burkholderiales</taxon>
        <taxon>Burkholderiaceae</taxon>
        <taxon>Caballeronia</taxon>
    </lineage>
</organism>
<gene>
    <name evidence="1" type="ORF">AWB74_07622</name>
</gene>
<evidence type="ECO:0000313" key="2">
    <source>
        <dbReference type="Proteomes" id="UP000055019"/>
    </source>
</evidence>
<dbReference type="AlphaFoldDB" id="A0A158KZU6"/>
<proteinExistence type="predicted"/>
<protein>
    <submittedName>
        <fullName evidence="1">Uncharacterized protein</fullName>
    </submittedName>
</protein>
<evidence type="ECO:0000313" key="1">
    <source>
        <dbReference type="EMBL" id="SAL86243.1"/>
    </source>
</evidence>
<dbReference type="RefSeq" id="WP_061151787.1">
    <property type="nucleotide sequence ID" value="NZ_FCOM02000070.1"/>
</dbReference>
<comment type="caution">
    <text evidence="1">The sequence shown here is derived from an EMBL/GenBank/DDBJ whole genome shotgun (WGS) entry which is preliminary data.</text>
</comment>
<name>A0A158KZU6_9BURK</name>
<reference evidence="1" key="1">
    <citation type="submission" date="2016-01" db="EMBL/GenBank/DDBJ databases">
        <authorList>
            <person name="Peeters C."/>
        </authorList>
    </citation>
    <scope>NUCLEOTIDE SEQUENCE [LARGE SCALE GENOMIC DNA]</scope>
    <source>
        <strain evidence="1">LMG 29317</strain>
    </source>
</reference>
<dbReference type="OrthoDB" id="8926609at2"/>